<gene>
    <name evidence="8" type="ORF">BO87DRAFT_387716</name>
</gene>
<dbReference type="Proteomes" id="UP000247647">
    <property type="component" value="Unassembled WGS sequence"/>
</dbReference>
<evidence type="ECO:0000256" key="4">
    <source>
        <dbReference type="ARBA" id="ARBA00023136"/>
    </source>
</evidence>
<reference evidence="8" key="1">
    <citation type="submission" date="2016-12" db="EMBL/GenBank/DDBJ databases">
        <title>The genomes of Aspergillus section Nigri reveals drivers in fungal speciation.</title>
        <authorList>
            <consortium name="DOE Joint Genome Institute"/>
            <person name="Vesth T.C."/>
            <person name="Nybo J."/>
            <person name="Theobald S."/>
            <person name="Brandl J."/>
            <person name="Frisvad J.C."/>
            <person name="Nielsen K.F."/>
            <person name="Lyhne E.K."/>
            <person name="Kogle M.E."/>
            <person name="Kuo A."/>
            <person name="Riley R."/>
            <person name="Clum A."/>
            <person name="Nolan M."/>
            <person name="Lipzen A."/>
            <person name="Salamov A."/>
            <person name="Henrissat B."/>
            <person name="Wiebenga A."/>
            <person name="De Vries R.P."/>
            <person name="Grigoriev I.V."/>
            <person name="Mortensen U.H."/>
            <person name="Andersen M.R."/>
            <person name="Baker S.E."/>
        </authorList>
    </citation>
    <scope>NUCLEOTIDE SEQUENCE [LARGE SCALE GENOMIC DNA]</scope>
    <source>
        <strain evidence="8">CBS 115656</strain>
    </source>
</reference>
<name>A0A318YYN0_ASPNB</name>
<dbReference type="PANTHER" id="PTHR23502">
    <property type="entry name" value="MAJOR FACILITATOR SUPERFAMILY"/>
    <property type="match status" value="1"/>
</dbReference>
<evidence type="ECO:0000313" key="9">
    <source>
        <dbReference type="Proteomes" id="UP000247647"/>
    </source>
</evidence>
<dbReference type="GeneID" id="37127281"/>
<dbReference type="GO" id="GO:0015244">
    <property type="term" value="F:fluconazole transmembrane transporter activity"/>
    <property type="evidence" value="ECO:0007669"/>
    <property type="project" value="TreeGrafter"/>
</dbReference>
<feature type="transmembrane region" description="Helical" evidence="6">
    <location>
        <begin position="333"/>
        <end position="351"/>
    </location>
</feature>
<comment type="subcellular location">
    <subcellularLocation>
        <location evidence="1">Membrane</location>
        <topology evidence="1">Multi-pass membrane protein</topology>
    </subcellularLocation>
</comment>
<feature type="transmembrane region" description="Helical" evidence="6">
    <location>
        <begin position="203"/>
        <end position="222"/>
    </location>
</feature>
<feature type="domain" description="Major facilitator superfamily (MFS) profile" evidence="7">
    <location>
        <begin position="165"/>
        <end position="616"/>
    </location>
</feature>
<sequence>MEGLIRNSTAGQLLRWITRNKVLLHPEERPDFQCPHCYADRAASPTLFVHEGDGEPSPKPESDAEDEQREDTTEKPSRSESPDGETLDTTELTRVPSMADVEKVQTQTDLARIYTAATQTEALQKAPSRPIAPTKTADGTILVDWYTTRDPENPQNWTTTKKLVVVSQIYLYTLVVYMGSSIYTPSATQIQERFGVSSTAASLGLALYVLGYGIGPMIFSPLSEIPSVGRNPPYIITFLLFILFSIGAAVVNTFGGLLVLRFLQGFFGSPCLATGGASIGDVFSLLKLPYGLSAWAAFATLGPALGPVISGFSVPVEGWRWSLWETVWMSSPILVVMFFFLPETFPDAILLQRARRLRRLTGNDKLLSQSEINQKKLTFTAVAMEALYRPLQIVVLDPAIFFVNIYTSLIYGIYYSFFEVFPIVYIEMYHFNLGQMGLVFLSIAVALAIAVPAYFIYLNKIFEPEIRTQGLQSPERRLIPALFACFLPPIGLFLFGWTSRTSVHWIVSVIGILIYTIGIYVVIQCIFIYIPMTYPQYAASLFAGNDLMRSALACGAVLFARPLYVNLGVGPGISLLAGLTVGCIAGMFALYRFGATLRARIQRDISNATNRFRRRV</sequence>
<protein>
    <submittedName>
        <fullName evidence="8">Benomyl/methotrexate resistance protein</fullName>
    </submittedName>
</protein>
<feature type="transmembrane region" description="Helical" evidence="6">
    <location>
        <begin position="163"/>
        <end position="183"/>
    </location>
</feature>
<dbReference type="FunFam" id="1.20.1250.20:FF:000011">
    <property type="entry name" value="MFS multidrug transporter, putative"/>
    <property type="match status" value="1"/>
</dbReference>
<feature type="transmembrane region" description="Helical" evidence="6">
    <location>
        <begin position="537"/>
        <end position="560"/>
    </location>
</feature>
<evidence type="ECO:0000313" key="8">
    <source>
        <dbReference type="EMBL" id="PYH32958.1"/>
    </source>
</evidence>
<feature type="transmembrane region" description="Helical" evidence="6">
    <location>
        <begin position="503"/>
        <end position="530"/>
    </location>
</feature>
<evidence type="ECO:0000256" key="2">
    <source>
        <dbReference type="ARBA" id="ARBA00022692"/>
    </source>
</evidence>
<dbReference type="CDD" id="cd17323">
    <property type="entry name" value="MFS_Tpo1_MDR_like"/>
    <property type="match status" value="1"/>
</dbReference>
<dbReference type="Gene3D" id="1.20.1250.20">
    <property type="entry name" value="MFS general substrate transporter like domains"/>
    <property type="match status" value="1"/>
</dbReference>
<evidence type="ECO:0000259" key="7">
    <source>
        <dbReference type="PROSITE" id="PS50850"/>
    </source>
</evidence>
<evidence type="ECO:0000256" key="6">
    <source>
        <dbReference type="SAM" id="Phobius"/>
    </source>
</evidence>
<dbReference type="PANTHER" id="PTHR23502:SF23">
    <property type="entry name" value="FLUCONAZOLE RESISTANCE PROTEIN 1"/>
    <property type="match status" value="1"/>
</dbReference>
<feature type="transmembrane region" description="Helical" evidence="6">
    <location>
        <begin position="266"/>
        <end position="286"/>
    </location>
</feature>
<feature type="transmembrane region" description="Helical" evidence="6">
    <location>
        <begin position="234"/>
        <end position="260"/>
    </location>
</feature>
<dbReference type="AlphaFoldDB" id="A0A318YYN0"/>
<accession>A0A318YYN0</accession>
<feature type="compositionally biased region" description="Basic and acidic residues" evidence="5">
    <location>
        <begin position="50"/>
        <end position="62"/>
    </location>
</feature>
<dbReference type="InterPro" id="IPR020846">
    <property type="entry name" value="MFS_dom"/>
</dbReference>
<organism evidence="8 9">
    <name type="scientific">Aspergillus neoniger (strain CBS 115656)</name>
    <dbReference type="NCBI Taxonomy" id="1448310"/>
    <lineage>
        <taxon>Eukaryota</taxon>
        <taxon>Fungi</taxon>
        <taxon>Dikarya</taxon>
        <taxon>Ascomycota</taxon>
        <taxon>Pezizomycotina</taxon>
        <taxon>Eurotiomycetes</taxon>
        <taxon>Eurotiomycetidae</taxon>
        <taxon>Eurotiales</taxon>
        <taxon>Aspergillaceae</taxon>
        <taxon>Aspergillus</taxon>
        <taxon>Aspergillus subgen. Circumdati</taxon>
    </lineage>
</organism>
<evidence type="ECO:0000256" key="1">
    <source>
        <dbReference type="ARBA" id="ARBA00004141"/>
    </source>
</evidence>
<dbReference type="GO" id="GO:1990961">
    <property type="term" value="P:xenobiotic detoxification by transmembrane export across the plasma membrane"/>
    <property type="evidence" value="ECO:0007669"/>
    <property type="project" value="TreeGrafter"/>
</dbReference>
<dbReference type="RefSeq" id="XP_025478436.1">
    <property type="nucleotide sequence ID" value="XM_025624825.1"/>
</dbReference>
<dbReference type="InterPro" id="IPR036259">
    <property type="entry name" value="MFS_trans_sf"/>
</dbReference>
<proteinExistence type="predicted"/>
<keyword evidence="4 6" id="KW-0472">Membrane</keyword>
<evidence type="ECO:0000256" key="5">
    <source>
        <dbReference type="SAM" id="MobiDB-lite"/>
    </source>
</evidence>
<feature type="transmembrane region" description="Helical" evidence="6">
    <location>
        <begin position="478"/>
        <end position="497"/>
    </location>
</feature>
<feature type="transmembrane region" description="Helical" evidence="6">
    <location>
        <begin position="293"/>
        <end position="313"/>
    </location>
</feature>
<feature type="transmembrane region" description="Helical" evidence="6">
    <location>
        <begin position="437"/>
        <end position="457"/>
    </location>
</feature>
<feature type="compositionally biased region" description="Basic and acidic residues" evidence="5">
    <location>
        <begin position="70"/>
        <end position="81"/>
    </location>
</feature>
<feature type="region of interest" description="Disordered" evidence="5">
    <location>
        <begin position="48"/>
        <end position="101"/>
    </location>
</feature>
<keyword evidence="3 6" id="KW-1133">Transmembrane helix</keyword>
<dbReference type="OrthoDB" id="3357846at2759"/>
<dbReference type="InterPro" id="IPR011701">
    <property type="entry name" value="MFS"/>
</dbReference>
<keyword evidence="2 6" id="KW-0812">Transmembrane</keyword>
<dbReference type="EMBL" id="KZ821465">
    <property type="protein sequence ID" value="PYH32958.1"/>
    <property type="molecule type" value="Genomic_DNA"/>
</dbReference>
<evidence type="ECO:0000256" key="3">
    <source>
        <dbReference type="ARBA" id="ARBA00022989"/>
    </source>
</evidence>
<dbReference type="PROSITE" id="PS50850">
    <property type="entry name" value="MFS"/>
    <property type="match status" value="1"/>
</dbReference>
<feature type="transmembrane region" description="Helical" evidence="6">
    <location>
        <begin position="572"/>
        <end position="593"/>
    </location>
</feature>
<feature type="transmembrane region" description="Helical" evidence="6">
    <location>
        <begin position="394"/>
        <end position="417"/>
    </location>
</feature>
<dbReference type="Pfam" id="PF07690">
    <property type="entry name" value="MFS_1"/>
    <property type="match status" value="1"/>
</dbReference>
<dbReference type="GO" id="GO:0005886">
    <property type="term" value="C:plasma membrane"/>
    <property type="evidence" value="ECO:0007669"/>
    <property type="project" value="TreeGrafter"/>
</dbReference>
<keyword evidence="9" id="KW-1185">Reference proteome</keyword>
<dbReference type="SUPFAM" id="SSF103473">
    <property type="entry name" value="MFS general substrate transporter"/>
    <property type="match status" value="1"/>
</dbReference>